<dbReference type="EMBL" id="SDRB02008634">
    <property type="protein sequence ID" value="THG09251.1"/>
    <property type="molecule type" value="Genomic_DNA"/>
</dbReference>
<evidence type="ECO:0000313" key="2">
    <source>
        <dbReference type="EMBL" id="THG09251.1"/>
    </source>
</evidence>
<comment type="caution">
    <text evidence="2">The sequence shown here is derived from an EMBL/GenBank/DDBJ whole genome shotgun (WGS) entry which is preliminary data.</text>
</comment>
<name>A0A4S4E0G1_CAMSN</name>
<dbReference type="PANTHER" id="PTHR47280:SF1">
    <property type="entry name" value="PHEOPHYTINASE, CHLOROPLASTIC"/>
    <property type="match status" value="1"/>
</dbReference>
<dbReference type="STRING" id="542762.A0A4S4E0G1"/>
<dbReference type="InterPro" id="IPR015947">
    <property type="entry name" value="PUA-like_sf"/>
</dbReference>
<dbReference type="Pfam" id="PF14306">
    <property type="entry name" value="PUA_2"/>
    <property type="match status" value="1"/>
</dbReference>
<gene>
    <name evidence="2" type="ORF">TEA_024047</name>
</gene>
<dbReference type="GO" id="GO:0015996">
    <property type="term" value="P:chlorophyll catabolic process"/>
    <property type="evidence" value="ECO:0007669"/>
    <property type="project" value="InterPro"/>
</dbReference>
<dbReference type="Proteomes" id="UP000306102">
    <property type="component" value="Unassembled WGS sequence"/>
</dbReference>
<protein>
    <recommendedName>
        <fullName evidence="1">ATP-sulfurylase PUA-like domain-containing protein</fullName>
    </recommendedName>
</protein>
<feature type="domain" description="ATP-sulfurylase PUA-like" evidence="1">
    <location>
        <begin position="22"/>
        <end position="151"/>
    </location>
</feature>
<dbReference type="Gene3D" id="3.40.50.1820">
    <property type="entry name" value="alpha/beta hydrolase"/>
    <property type="match status" value="1"/>
</dbReference>
<dbReference type="SUPFAM" id="SSF53474">
    <property type="entry name" value="alpha/beta-Hydrolases"/>
    <property type="match status" value="1"/>
</dbReference>
<accession>A0A4S4E0G1</accession>
<keyword evidence="3" id="KW-1185">Reference proteome</keyword>
<dbReference type="InterPro" id="IPR029058">
    <property type="entry name" value="AB_hydrolase_fold"/>
</dbReference>
<evidence type="ECO:0000259" key="1">
    <source>
        <dbReference type="Pfam" id="PF14306"/>
    </source>
</evidence>
<dbReference type="InterPro" id="IPR025980">
    <property type="entry name" value="ATP-Sase_PUA-like_dom"/>
</dbReference>
<proteinExistence type="predicted"/>
<dbReference type="SUPFAM" id="SSF88697">
    <property type="entry name" value="PUA domain-like"/>
    <property type="match status" value="1"/>
</dbReference>
<dbReference type="InterPro" id="IPR044211">
    <property type="entry name" value="PPH_chloroplastic"/>
</dbReference>
<dbReference type="GO" id="GO:0009507">
    <property type="term" value="C:chloroplast"/>
    <property type="evidence" value="ECO:0007669"/>
    <property type="project" value="TreeGrafter"/>
</dbReference>
<organism evidence="2 3">
    <name type="scientific">Camellia sinensis var. sinensis</name>
    <name type="common">China tea</name>
    <dbReference type="NCBI Taxonomy" id="542762"/>
    <lineage>
        <taxon>Eukaryota</taxon>
        <taxon>Viridiplantae</taxon>
        <taxon>Streptophyta</taxon>
        <taxon>Embryophyta</taxon>
        <taxon>Tracheophyta</taxon>
        <taxon>Spermatophyta</taxon>
        <taxon>Magnoliopsida</taxon>
        <taxon>eudicotyledons</taxon>
        <taxon>Gunneridae</taxon>
        <taxon>Pentapetalae</taxon>
        <taxon>asterids</taxon>
        <taxon>Ericales</taxon>
        <taxon>Theaceae</taxon>
        <taxon>Camellia</taxon>
    </lineage>
</organism>
<dbReference type="GO" id="GO:0080124">
    <property type="term" value="F:pheophytinase activity"/>
    <property type="evidence" value="ECO:0007669"/>
    <property type="project" value="InterPro"/>
</dbReference>
<dbReference type="Gene3D" id="3.10.400.10">
    <property type="entry name" value="Sulfate adenylyltransferase"/>
    <property type="match status" value="1"/>
</dbReference>
<sequence length="286" mass="31665">MSCVDCSAKNPLAVKSSLIDLDGGSLVDLVVSESQMDLKTLKAESMPKLKITKVDLEWVHVLSEGWASPLMREDEYLQSLHFNCLRMKDGSIVNMSLPIVLVIDDQAKERIGASIHVALVGPDGDLVGVLRSWQKISDPGSIAEVLKQVYADHSTEVDKVFSRILETAQHPAAAASFVSIMCQANDVPICLMYGKEDPWVKPVWGLQVKRRLPKAPYYEISPAGHCPHDEVPEVFLDPFDVNFNLTQNFLLQAMSLNCYLHCFVCPRYALDDIGSGSHVHLSLCQS</sequence>
<dbReference type="AlphaFoldDB" id="A0A4S4E0G1"/>
<dbReference type="PANTHER" id="PTHR47280">
    <property type="entry name" value="PHEOPHYTINASE, CHLOROPLASTIC"/>
    <property type="match status" value="1"/>
</dbReference>
<reference evidence="2 3" key="1">
    <citation type="journal article" date="2018" name="Proc. Natl. Acad. Sci. U.S.A.">
        <title>Draft genome sequence of Camellia sinensis var. sinensis provides insights into the evolution of the tea genome and tea quality.</title>
        <authorList>
            <person name="Wei C."/>
            <person name="Yang H."/>
            <person name="Wang S."/>
            <person name="Zhao J."/>
            <person name="Liu C."/>
            <person name="Gao L."/>
            <person name="Xia E."/>
            <person name="Lu Y."/>
            <person name="Tai Y."/>
            <person name="She G."/>
            <person name="Sun J."/>
            <person name="Cao H."/>
            <person name="Tong W."/>
            <person name="Gao Q."/>
            <person name="Li Y."/>
            <person name="Deng W."/>
            <person name="Jiang X."/>
            <person name="Wang W."/>
            <person name="Chen Q."/>
            <person name="Zhang S."/>
            <person name="Li H."/>
            <person name="Wu J."/>
            <person name="Wang P."/>
            <person name="Li P."/>
            <person name="Shi C."/>
            <person name="Zheng F."/>
            <person name="Jian J."/>
            <person name="Huang B."/>
            <person name="Shan D."/>
            <person name="Shi M."/>
            <person name="Fang C."/>
            <person name="Yue Y."/>
            <person name="Li F."/>
            <person name="Li D."/>
            <person name="Wei S."/>
            <person name="Han B."/>
            <person name="Jiang C."/>
            <person name="Yin Y."/>
            <person name="Xia T."/>
            <person name="Zhang Z."/>
            <person name="Bennetzen J.L."/>
            <person name="Zhao S."/>
            <person name="Wan X."/>
        </authorList>
    </citation>
    <scope>NUCLEOTIDE SEQUENCE [LARGE SCALE GENOMIC DNA]</scope>
    <source>
        <strain evidence="3">cv. Shuchazao</strain>
        <tissue evidence="2">Leaf</tissue>
    </source>
</reference>
<evidence type="ECO:0000313" key="3">
    <source>
        <dbReference type="Proteomes" id="UP000306102"/>
    </source>
</evidence>